<keyword evidence="1" id="KW-0472">Membrane</keyword>
<name>A0A1V4I2N7_NITVU</name>
<evidence type="ECO:0000256" key="1">
    <source>
        <dbReference type="SAM" id="Phobius"/>
    </source>
</evidence>
<keyword evidence="1" id="KW-0812">Transmembrane</keyword>
<keyword evidence="3" id="KW-1185">Reference proteome</keyword>
<dbReference type="RefSeq" id="WP_079445532.1">
    <property type="nucleotide sequence ID" value="NZ_JAVDPZ010000045.1"/>
</dbReference>
<dbReference type="EMBL" id="MWPQ01000005">
    <property type="protein sequence ID" value="OPH84394.1"/>
    <property type="molecule type" value="Genomic_DNA"/>
</dbReference>
<sequence length="145" mass="16051">MRLAEPSTKQSITRDIVPQIENLTPDQLARLAKQQDFCTGAYSIRCFGIPTSKLRGYVEWTLGRRVHNMQVQSAKAAERLAASEREAHLDAKRASDTAQRAIVIAALSIVLAVGAFILILWKAFRPTPGLRQKSPHADSADLESR</sequence>
<evidence type="ECO:0000313" key="3">
    <source>
        <dbReference type="Proteomes" id="UP000189940"/>
    </source>
</evidence>
<evidence type="ECO:0000313" key="2">
    <source>
        <dbReference type="EMBL" id="OPH84394.1"/>
    </source>
</evidence>
<dbReference type="Proteomes" id="UP000189940">
    <property type="component" value="Unassembled WGS sequence"/>
</dbReference>
<comment type="caution">
    <text evidence="2">The sequence shown here is derived from an EMBL/GenBank/DDBJ whole genome shotgun (WGS) entry which is preliminary data.</text>
</comment>
<gene>
    <name evidence="2" type="ORF">B2M20_02590</name>
</gene>
<proteinExistence type="predicted"/>
<protein>
    <submittedName>
        <fullName evidence="2">Uncharacterized protein</fullName>
    </submittedName>
</protein>
<organism evidence="2 3">
    <name type="scientific">Nitrobacter vulgaris</name>
    <dbReference type="NCBI Taxonomy" id="29421"/>
    <lineage>
        <taxon>Bacteria</taxon>
        <taxon>Pseudomonadati</taxon>
        <taxon>Pseudomonadota</taxon>
        <taxon>Alphaproteobacteria</taxon>
        <taxon>Hyphomicrobiales</taxon>
        <taxon>Nitrobacteraceae</taxon>
        <taxon>Nitrobacter</taxon>
    </lineage>
</organism>
<reference evidence="2 3" key="1">
    <citation type="submission" date="2017-02" db="EMBL/GenBank/DDBJ databases">
        <title>Genome sequence of the nitrite-oxidizing bacterium Nitrobacter vulgaris strain Ab1.</title>
        <authorList>
            <person name="Mellbye B.L."/>
            <person name="Davis E.W."/>
            <person name="Spieck E."/>
            <person name="Chang J.H."/>
            <person name="Bottomley P.J."/>
            <person name="Sayavedra-Soto L.A."/>
        </authorList>
    </citation>
    <scope>NUCLEOTIDE SEQUENCE [LARGE SCALE GENOMIC DNA]</scope>
    <source>
        <strain evidence="2 3">Ab1</strain>
    </source>
</reference>
<keyword evidence="1" id="KW-1133">Transmembrane helix</keyword>
<accession>A0A1V4I2N7</accession>
<dbReference type="AlphaFoldDB" id="A0A1V4I2N7"/>
<feature type="transmembrane region" description="Helical" evidence="1">
    <location>
        <begin position="101"/>
        <end position="121"/>
    </location>
</feature>